<evidence type="ECO:0000313" key="3">
    <source>
        <dbReference type="EMBL" id="MED6139709.1"/>
    </source>
</evidence>
<dbReference type="PANTHER" id="PTHR23076:SF37">
    <property type="entry name" value="ATP-DEPENDENT ZINC METALLOPROTEASE FTSH 4, MITOCHONDRIAL"/>
    <property type="match status" value="1"/>
</dbReference>
<dbReference type="SUPFAM" id="SSF52540">
    <property type="entry name" value="P-loop containing nucleoside triphosphate hydrolases"/>
    <property type="match status" value="1"/>
</dbReference>
<keyword evidence="3" id="KW-0378">Hydrolase</keyword>
<sequence>MKATFDFSSISSSVREGESIGGFSALRNVGKPTKDGILGTASAPIHMVAAEGANFKEQLWHTIQTILVLFLLISSVAAIPEDDGISEGLGMSEEVQPTVDSSTKFNDVKGVDEAKAELEEIVHYFRDPKRFTRLGGKLPKGVLLVGPPGNGKTMLARALAGEAGVPFFSCSGSELNDMFVGVGARRVRDLFAAAKKRSPCMIFIDEIDAVRGRRNGNGRIYPNEPLNQLLVELDGFKQNEGIIVIAATNVLEALDEALVRPGRFDREVVVPNPDVKGRQQILESHLLKV</sequence>
<keyword evidence="3" id="KW-0482">Metalloprotease</keyword>
<gene>
    <name evidence="3" type="primary">FTSH4_5</name>
    <name evidence="3" type="ORF">PIB30_086370</name>
</gene>
<dbReference type="InterPro" id="IPR003960">
    <property type="entry name" value="ATPase_AAA_CS"/>
</dbReference>
<comment type="similarity">
    <text evidence="1">Belongs to the AAA ATPase family.</text>
</comment>
<dbReference type="InterPro" id="IPR003593">
    <property type="entry name" value="AAA+_ATPase"/>
</dbReference>
<dbReference type="SMART" id="SM00382">
    <property type="entry name" value="AAA"/>
    <property type="match status" value="1"/>
</dbReference>
<feature type="domain" description="AAA+ ATPase" evidence="2">
    <location>
        <begin position="138"/>
        <end position="274"/>
    </location>
</feature>
<dbReference type="PROSITE" id="PS00674">
    <property type="entry name" value="AAA"/>
    <property type="match status" value="1"/>
</dbReference>
<dbReference type="EMBL" id="JASCZI010061893">
    <property type="protein sequence ID" value="MED6139709.1"/>
    <property type="molecule type" value="Genomic_DNA"/>
</dbReference>
<comment type="caution">
    <text evidence="3">The sequence shown here is derived from an EMBL/GenBank/DDBJ whole genome shotgun (WGS) entry which is preliminary data.</text>
</comment>
<evidence type="ECO:0000313" key="4">
    <source>
        <dbReference type="Proteomes" id="UP001341840"/>
    </source>
</evidence>
<reference evidence="3 4" key="1">
    <citation type="journal article" date="2023" name="Plants (Basel)">
        <title>Bridging the Gap: Combining Genomics and Transcriptomics Approaches to Understand Stylosanthes scabra, an Orphan Legume from the Brazilian Caatinga.</title>
        <authorList>
            <person name="Ferreira-Neto J.R.C."/>
            <person name="da Silva M.D."/>
            <person name="Binneck E."/>
            <person name="de Melo N.F."/>
            <person name="da Silva R.H."/>
            <person name="de Melo A.L.T.M."/>
            <person name="Pandolfi V."/>
            <person name="Bustamante F.O."/>
            <person name="Brasileiro-Vidal A.C."/>
            <person name="Benko-Iseppon A.M."/>
        </authorList>
    </citation>
    <scope>NUCLEOTIDE SEQUENCE [LARGE SCALE GENOMIC DNA]</scope>
    <source>
        <tissue evidence="3">Leaves</tissue>
    </source>
</reference>
<name>A0ABU6SU20_9FABA</name>
<dbReference type="GO" id="GO:0008237">
    <property type="term" value="F:metallopeptidase activity"/>
    <property type="evidence" value="ECO:0007669"/>
    <property type="project" value="UniProtKB-KW"/>
</dbReference>
<keyword evidence="3" id="KW-0645">Protease</keyword>
<dbReference type="InterPro" id="IPR027417">
    <property type="entry name" value="P-loop_NTPase"/>
</dbReference>
<evidence type="ECO:0000259" key="2">
    <source>
        <dbReference type="SMART" id="SM00382"/>
    </source>
</evidence>
<keyword evidence="4" id="KW-1185">Reference proteome</keyword>
<organism evidence="3 4">
    <name type="scientific">Stylosanthes scabra</name>
    <dbReference type="NCBI Taxonomy" id="79078"/>
    <lineage>
        <taxon>Eukaryota</taxon>
        <taxon>Viridiplantae</taxon>
        <taxon>Streptophyta</taxon>
        <taxon>Embryophyta</taxon>
        <taxon>Tracheophyta</taxon>
        <taxon>Spermatophyta</taxon>
        <taxon>Magnoliopsida</taxon>
        <taxon>eudicotyledons</taxon>
        <taxon>Gunneridae</taxon>
        <taxon>Pentapetalae</taxon>
        <taxon>rosids</taxon>
        <taxon>fabids</taxon>
        <taxon>Fabales</taxon>
        <taxon>Fabaceae</taxon>
        <taxon>Papilionoideae</taxon>
        <taxon>50 kb inversion clade</taxon>
        <taxon>dalbergioids sensu lato</taxon>
        <taxon>Dalbergieae</taxon>
        <taxon>Pterocarpus clade</taxon>
        <taxon>Stylosanthes</taxon>
    </lineage>
</organism>
<evidence type="ECO:0000256" key="1">
    <source>
        <dbReference type="RuleBase" id="RU003651"/>
    </source>
</evidence>
<proteinExistence type="inferred from homology"/>
<protein>
    <submittedName>
        <fullName evidence="3">ATP-dependent zinc metalloprotease FTSH 4, mitochondrial</fullName>
    </submittedName>
</protein>
<accession>A0ABU6SU20</accession>
<dbReference type="PANTHER" id="PTHR23076">
    <property type="entry name" value="METALLOPROTEASE M41 FTSH"/>
    <property type="match status" value="1"/>
</dbReference>
<dbReference type="Proteomes" id="UP001341840">
    <property type="component" value="Unassembled WGS sequence"/>
</dbReference>
<dbReference type="InterPro" id="IPR003959">
    <property type="entry name" value="ATPase_AAA_core"/>
</dbReference>
<dbReference type="Gene3D" id="1.10.8.60">
    <property type="match status" value="1"/>
</dbReference>
<dbReference type="Pfam" id="PF00004">
    <property type="entry name" value="AAA"/>
    <property type="match status" value="1"/>
</dbReference>
<dbReference type="Gene3D" id="3.40.50.300">
    <property type="entry name" value="P-loop containing nucleotide triphosphate hydrolases"/>
    <property type="match status" value="1"/>
</dbReference>
<feature type="non-terminal residue" evidence="3">
    <location>
        <position position="289"/>
    </location>
</feature>
<keyword evidence="1" id="KW-0067">ATP-binding</keyword>
<keyword evidence="1" id="KW-0547">Nucleotide-binding</keyword>
<dbReference type="CDD" id="cd19501">
    <property type="entry name" value="RecA-like_FtsH"/>
    <property type="match status" value="1"/>
</dbReference>